<organism evidence="2">
    <name type="scientific">marine sediment metagenome</name>
    <dbReference type="NCBI Taxonomy" id="412755"/>
    <lineage>
        <taxon>unclassified sequences</taxon>
        <taxon>metagenomes</taxon>
        <taxon>ecological metagenomes</taxon>
    </lineage>
</organism>
<name>A0A0F9QEJ9_9ZZZZ</name>
<evidence type="ECO:0000256" key="1">
    <source>
        <dbReference type="SAM" id="Coils"/>
    </source>
</evidence>
<feature type="coiled-coil region" evidence="1">
    <location>
        <begin position="22"/>
        <end position="49"/>
    </location>
</feature>
<reference evidence="2" key="1">
    <citation type="journal article" date="2015" name="Nature">
        <title>Complex archaea that bridge the gap between prokaryotes and eukaryotes.</title>
        <authorList>
            <person name="Spang A."/>
            <person name="Saw J.H."/>
            <person name="Jorgensen S.L."/>
            <person name="Zaremba-Niedzwiedzka K."/>
            <person name="Martijn J."/>
            <person name="Lind A.E."/>
            <person name="van Eijk R."/>
            <person name="Schleper C."/>
            <person name="Guy L."/>
            <person name="Ettema T.J."/>
        </authorList>
    </citation>
    <scope>NUCLEOTIDE SEQUENCE</scope>
</reference>
<protein>
    <submittedName>
        <fullName evidence="2">Uncharacterized protein</fullName>
    </submittedName>
</protein>
<evidence type="ECO:0000313" key="2">
    <source>
        <dbReference type="EMBL" id="KKN40949.1"/>
    </source>
</evidence>
<dbReference type="AlphaFoldDB" id="A0A0F9QEJ9"/>
<proteinExistence type="predicted"/>
<accession>A0A0F9QEJ9</accession>
<keyword evidence="1" id="KW-0175">Coiled coil</keyword>
<dbReference type="EMBL" id="LAZR01001677">
    <property type="protein sequence ID" value="KKN40949.1"/>
    <property type="molecule type" value="Genomic_DNA"/>
</dbReference>
<sequence length="84" mass="9453">MVFEARNKKGSGMRKKEGCSGCEKYAERIGKYEAAIQTLRNENEVLKETVDWWVRSLAGIDLSAEGRETVVSRLVDEALDGMEL</sequence>
<gene>
    <name evidence="2" type="ORF">LCGC14_0728340</name>
</gene>
<comment type="caution">
    <text evidence="2">The sequence shown here is derived from an EMBL/GenBank/DDBJ whole genome shotgun (WGS) entry which is preliminary data.</text>
</comment>